<evidence type="ECO:0000313" key="2">
    <source>
        <dbReference type="Proteomes" id="UP000321599"/>
    </source>
</evidence>
<dbReference type="Proteomes" id="UP000321599">
    <property type="component" value="Unassembled WGS sequence"/>
</dbReference>
<organism evidence="1 2">
    <name type="scientific">Campylobacter lanienae</name>
    <dbReference type="NCBI Taxonomy" id="75658"/>
    <lineage>
        <taxon>Bacteria</taxon>
        <taxon>Pseudomonadati</taxon>
        <taxon>Campylobacterota</taxon>
        <taxon>Epsilonproteobacteria</taxon>
        <taxon>Campylobacterales</taxon>
        <taxon>Campylobacteraceae</taxon>
        <taxon>Campylobacter</taxon>
    </lineage>
</organism>
<name>A0ABY3GB57_9BACT</name>
<dbReference type="EMBL" id="VOAV01000009">
    <property type="protein sequence ID" value="TWO30641.1"/>
    <property type="molecule type" value="Genomic_DNA"/>
</dbReference>
<gene>
    <name evidence="1" type="ORF">XK09_01195</name>
</gene>
<evidence type="ECO:0008006" key="3">
    <source>
        <dbReference type="Google" id="ProtNLM"/>
    </source>
</evidence>
<reference evidence="1 2" key="1">
    <citation type="submission" date="2019-07" db="EMBL/GenBank/DDBJ databases">
        <title>Rapid identification of Enteric Bacteria from Whole Genome Sequences (WGS) using Average Nucleotide Identity (ANI).</title>
        <authorList>
            <person name="Lane C."/>
        </authorList>
    </citation>
    <scope>NUCLEOTIDE SEQUENCE [LARGE SCALE GENOMIC DNA]</scope>
    <source>
        <strain evidence="1 2">2013D-9588</strain>
    </source>
</reference>
<protein>
    <recommendedName>
        <fullName evidence="3">Acyl-CoA thioesterase</fullName>
    </recommendedName>
</protein>
<comment type="caution">
    <text evidence="1">The sequence shown here is derived from an EMBL/GenBank/DDBJ whole genome shotgun (WGS) entry which is preliminary data.</text>
</comment>
<sequence>MDKKQKCLYYPRLGGQNNRFWNNKLCALAWPSWNVYYQNWLNLGGSAYEKGFVSFLEVPESGGEVFQYFEKIALARRISQIKLDNQEMIIDIDFGKKVKFHLAFIEDFRFYIYSKSIFTFILECEFKGKITQSLTIPRSEIDKALKEFINKNLV</sequence>
<proteinExistence type="predicted"/>
<evidence type="ECO:0000313" key="1">
    <source>
        <dbReference type="EMBL" id="TWO30641.1"/>
    </source>
</evidence>
<dbReference type="RefSeq" id="WP_147498624.1">
    <property type="nucleotide sequence ID" value="NZ_VOAV01000009.1"/>
</dbReference>
<accession>A0ABY3GB57</accession>
<keyword evidence="2" id="KW-1185">Reference proteome</keyword>